<feature type="domain" description="Response regulatory" evidence="4">
    <location>
        <begin position="306"/>
        <end position="423"/>
    </location>
</feature>
<evidence type="ECO:0000259" key="6">
    <source>
        <dbReference type="PROSITE" id="PS51832"/>
    </source>
</evidence>
<dbReference type="PROSITE" id="PS50887">
    <property type="entry name" value="GGDEF"/>
    <property type="match status" value="1"/>
</dbReference>
<keyword evidence="8" id="KW-1185">Reference proteome</keyword>
<protein>
    <recommendedName>
        <fullName evidence="1">Stage 0 sporulation protein A homolog</fullName>
    </recommendedName>
</protein>
<dbReference type="SUPFAM" id="SSF52172">
    <property type="entry name" value="CheY-like"/>
    <property type="match status" value="1"/>
</dbReference>
<dbReference type="InterPro" id="IPR003607">
    <property type="entry name" value="HD/PDEase_dom"/>
</dbReference>
<dbReference type="NCBIfam" id="TIGR00254">
    <property type="entry name" value="GGDEF"/>
    <property type="match status" value="1"/>
</dbReference>
<dbReference type="SUPFAM" id="SSF109604">
    <property type="entry name" value="HD-domain/PDEase-like"/>
    <property type="match status" value="1"/>
</dbReference>
<comment type="caution">
    <text evidence="7">The sequence shown here is derived from an EMBL/GenBank/DDBJ whole genome shotgun (WGS) entry which is preliminary data.</text>
</comment>
<evidence type="ECO:0000313" key="7">
    <source>
        <dbReference type="EMBL" id="MBC8572179.1"/>
    </source>
</evidence>
<feature type="modified residue" description="4-aspartylphosphate" evidence="3">
    <location>
        <position position="356"/>
    </location>
</feature>
<dbReference type="Pfam" id="PF00072">
    <property type="entry name" value="Response_reg"/>
    <property type="match status" value="1"/>
</dbReference>
<dbReference type="InterPro" id="IPR000160">
    <property type="entry name" value="GGDEF_dom"/>
</dbReference>
<dbReference type="InterPro" id="IPR037522">
    <property type="entry name" value="HD_GYP_dom"/>
</dbReference>
<dbReference type="InterPro" id="IPR052020">
    <property type="entry name" value="Cyclic_di-GMP/3'3'-cGAMP_PDE"/>
</dbReference>
<dbReference type="PANTHER" id="PTHR45228">
    <property type="entry name" value="CYCLIC DI-GMP PHOSPHODIESTERASE TM_0186-RELATED"/>
    <property type="match status" value="1"/>
</dbReference>
<dbReference type="InterPro" id="IPR029787">
    <property type="entry name" value="Nucleotide_cyclase"/>
</dbReference>
<evidence type="ECO:0000256" key="3">
    <source>
        <dbReference type="PROSITE-ProRule" id="PRU00169"/>
    </source>
</evidence>
<comment type="function">
    <text evidence="2">May play the central regulatory role in sporulation. It may be an element of the effector pathway responsible for the activation of sporulation genes in response to nutritional stress. Spo0A may act in concert with spo0H (a sigma factor) to control the expression of some genes that are critical to the sporulation process.</text>
</comment>
<organism evidence="7 8">
    <name type="scientific">Jingyaoa shaoxingensis</name>
    <dbReference type="NCBI Taxonomy" id="2763671"/>
    <lineage>
        <taxon>Bacteria</taxon>
        <taxon>Bacillati</taxon>
        <taxon>Bacillota</taxon>
        <taxon>Clostridia</taxon>
        <taxon>Lachnospirales</taxon>
        <taxon>Lachnospiraceae</taxon>
        <taxon>Jingyaoa</taxon>
    </lineage>
</organism>
<dbReference type="Proteomes" id="UP000657421">
    <property type="component" value="Unassembled WGS sequence"/>
</dbReference>
<dbReference type="Pfam" id="PF00990">
    <property type="entry name" value="GGDEF"/>
    <property type="match status" value="1"/>
</dbReference>
<dbReference type="PROSITE" id="PS51832">
    <property type="entry name" value="HD_GYP"/>
    <property type="match status" value="1"/>
</dbReference>
<reference evidence="7 8" key="1">
    <citation type="submission" date="2020-08" db="EMBL/GenBank/DDBJ databases">
        <title>Genome public.</title>
        <authorList>
            <person name="Liu C."/>
            <person name="Sun Q."/>
        </authorList>
    </citation>
    <scope>NUCLEOTIDE SEQUENCE [LARGE SCALE GENOMIC DNA]</scope>
    <source>
        <strain evidence="7 8">NSJ-46</strain>
    </source>
</reference>
<evidence type="ECO:0000259" key="4">
    <source>
        <dbReference type="PROSITE" id="PS50110"/>
    </source>
</evidence>
<dbReference type="CDD" id="cd00077">
    <property type="entry name" value="HDc"/>
    <property type="match status" value="1"/>
</dbReference>
<evidence type="ECO:0000313" key="8">
    <source>
        <dbReference type="Proteomes" id="UP000657421"/>
    </source>
</evidence>
<dbReference type="InterPro" id="IPR043128">
    <property type="entry name" value="Rev_trsase/Diguanyl_cyclase"/>
</dbReference>
<dbReference type="Gene3D" id="3.30.70.270">
    <property type="match status" value="1"/>
</dbReference>
<evidence type="ECO:0000256" key="2">
    <source>
        <dbReference type="ARBA" id="ARBA00024867"/>
    </source>
</evidence>
<gene>
    <name evidence="7" type="ORF">H8716_03605</name>
</gene>
<name>A0ABR7N700_9FIRM</name>
<accession>A0ABR7N700</accession>
<dbReference type="InterPro" id="IPR011006">
    <property type="entry name" value="CheY-like_superfamily"/>
</dbReference>
<dbReference type="Gene3D" id="1.10.3210.10">
    <property type="entry name" value="Hypothetical protein af1432"/>
    <property type="match status" value="1"/>
</dbReference>
<evidence type="ECO:0000256" key="1">
    <source>
        <dbReference type="ARBA" id="ARBA00018672"/>
    </source>
</evidence>
<dbReference type="CDD" id="cd01949">
    <property type="entry name" value="GGDEF"/>
    <property type="match status" value="1"/>
</dbReference>
<feature type="domain" description="HD-GYP" evidence="6">
    <location>
        <begin position="443"/>
        <end position="651"/>
    </location>
</feature>
<dbReference type="PROSITE" id="PS50110">
    <property type="entry name" value="RESPONSE_REGULATORY"/>
    <property type="match status" value="1"/>
</dbReference>
<dbReference type="SMART" id="SM00448">
    <property type="entry name" value="REC"/>
    <property type="match status" value="1"/>
</dbReference>
<feature type="domain" description="GGDEF" evidence="5">
    <location>
        <begin position="158"/>
        <end position="287"/>
    </location>
</feature>
<evidence type="ECO:0000259" key="5">
    <source>
        <dbReference type="PROSITE" id="PS50887"/>
    </source>
</evidence>
<dbReference type="Gene3D" id="3.40.50.2300">
    <property type="match status" value="1"/>
</dbReference>
<dbReference type="Pfam" id="PF13487">
    <property type="entry name" value="HD_5"/>
    <property type="match status" value="1"/>
</dbReference>
<proteinExistence type="predicted"/>
<dbReference type="SMART" id="SM00267">
    <property type="entry name" value="GGDEF"/>
    <property type="match status" value="1"/>
</dbReference>
<dbReference type="SUPFAM" id="SSF55073">
    <property type="entry name" value="Nucleotide cyclase"/>
    <property type="match status" value="1"/>
</dbReference>
<dbReference type="InterPro" id="IPR001789">
    <property type="entry name" value="Sig_transdc_resp-reg_receiver"/>
</dbReference>
<keyword evidence="3" id="KW-0597">Phosphoprotein</keyword>
<dbReference type="EMBL" id="JACRSZ010000001">
    <property type="protein sequence ID" value="MBC8572179.1"/>
    <property type="molecule type" value="Genomic_DNA"/>
</dbReference>
<sequence>MKSGYQMTKQEAQEEIASYKKIFSVVRLLSGQDIEKLKAGKLTGSVSKICQCYKFWNKNSPCANCISLKVWEEKSERTKLEFQDDDIYQVISRYVEIDGTPYVMELVKKMDEENLLDADGRKKLVSQLSGYSDALYKDALTGVYNRRYFEDELKLQVEAMAVAMIDMDDFKLCNDTYGHNAGDAALCTMVKIIRKYIRKTDLLIRYGGDEFLLLMKDMTEEVFDEKLNQIQKKIGESTVPGYPNLHLSVSIGGLISSNESLERAIDRADHLMYQAKNCKNMVVTETTPLAAVMDSQTYSKGKSRAQILIVDDSAMNRELLAAMLEDEFEIMEAESGEQCLTILEQYGTGISLVLLDIVMPGMNGFEVLEIMSRKHWIDDIPVIMISSEDREAVIRKAYELGVSDYISRPFDARIVYRRVYNTIKLYAKQRRLTSLISDQIYEKEKNNKMMVAILSHIVEFRNGESGSHVLHINMLTEKLLARLVQKTEKYNLTHADRSLITTASSLHDIGKIGIDDKILNKPGKLTQEEFEIMKTHTLIGANMLEGMGMYQNEQLIKIAYQICRWHHERYDGKGYPDGLKGEEIPISAQVVSLADVYDALSSERVYKKAFSHEKTMEMILAGECGQFNPLLLECLVDIQYDLKKSMGKAKGV</sequence>